<dbReference type="InterPro" id="IPR053888">
    <property type="entry name" value="MRM3-like_sub_bind"/>
</dbReference>
<dbReference type="Pfam" id="PF22435">
    <property type="entry name" value="MRM3-like_sub_bind"/>
    <property type="match status" value="1"/>
</dbReference>
<evidence type="ECO:0000256" key="3">
    <source>
        <dbReference type="ARBA" id="ARBA00022679"/>
    </source>
</evidence>
<dbReference type="PANTHER" id="PTHR43191:SF2">
    <property type="entry name" value="RRNA METHYLTRANSFERASE 3, MITOCHONDRIAL"/>
    <property type="match status" value="1"/>
</dbReference>
<evidence type="ECO:0000259" key="4">
    <source>
        <dbReference type="SMART" id="SM00967"/>
    </source>
</evidence>
<dbReference type="Gene3D" id="3.40.1280.10">
    <property type="match status" value="1"/>
</dbReference>
<comment type="similarity">
    <text evidence="1">Belongs to the class IV-like SAM-binding methyltransferase superfamily. RNA methyltransferase TrmH family.</text>
</comment>
<dbReference type="GO" id="GO:0032259">
    <property type="term" value="P:methylation"/>
    <property type="evidence" value="ECO:0007669"/>
    <property type="project" value="UniProtKB-KW"/>
</dbReference>
<keyword evidence="6" id="KW-1185">Reference proteome</keyword>
<proteinExistence type="inferred from homology"/>
<gene>
    <name evidence="5" type="ORF">OTK00_001422</name>
</gene>
<accession>A0ABY7BJF8</accession>
<name>A0ABY7BJF8_9FIRM</name>
<dbReference type="Pfam" id="PF00588">
    <property type="entry name" value="SpoU_methylase"/>
    <property type="match status" value="1"/>
</dbReference>
<evidence type="ECO:0000313" key="6">
    <source>
        <dbReference type="Proteomes" id="UP001164909"/>
    </source>
</evidence>
<dbReference type="RefSeq" id="WP_045169653.1">
    <property type="nucleotide sequence ID" value="NZ_CP113865.1"/>
</dbReference>
<reference evidence="5" key="1">
    <citation type="submission" date="2022-12" db="EMBL/GenBank/DDBJ databases">
        <authorList>
            <person name="Bing R.G."/>
            <person name="Willard D.J."/>
            <person name="Manesh M.J.H."/>
            <person name="Laemthong T."/>
            <person name="Crosby J.R."/>
            <person name="Kelly R.M."/>
        </authorList>
    </citation>
    <scope>NUCLEOTIDE SEQUENCE</scope>
    <source>
        <strain evidence="5">DSM 8990</strain>
    </source>
</reference>
<dbReference type="SUPFAM" id="SSF75217">
    <property type="entry name" value="alpha/beta knot"/>
    <property type="match status" value="1"/>
</dbReference>
<dbReference type="PANTHER" id="PTHR43191">
    <property type="entry name" value="RRNA METHYLTRANSFERASE 3"/>
    <property type="match status" value="1"/>
</dbReference>
<dbReference type="InterPro" id="IPR013123">
    <property type="entry name" value="SpoU_subst-bd"/>
</dbReference>
<dbReference type="InterPro" id="IPR029026">
    <property type="entry name" value="tRNA_m1G_MTases_N"/>
</dbReference>
<evidence type="ECO:0000256" key="2">
    <source>
        <dbReference type="ARBA" id="ARBA00022603"/>
    </source>
</evidence>
<keyword evidence="3" id="KW-0808">Transferase</keyword>
<dbReference type="CDD" id="cd18095">
    <property type="entry name" value="SpoU-like_rRNA-MTase"/>
    <property type="match status" value="1"/>
</dbReference>
<dbReference type="Gene3D" id="3.30.1330.30">
    <property type="match status" value="1"/>
</dbReference>
<dbReference type="Proteomes" id="UP001164909">
    <property type="component" value="Chromosome"/>
</dbReference>
<dbReference type="InterPro" id="IPR051259">
    <property type="entry name" value="rRNA_Methyltransferase"/>
</dbReference>
<dbReference type="SMART" id="SM00967">
    <property type="entry name" value="SpoU_sub_bind"/>
    <property type="match status" value="1"/>
</dbReference>
<dbReference type="GO" id="GO:0008168">
    <property type="term" value="F:methyltransferase activity"/>
    <property type="evidence" value="ECO:0007669"/>
    <property type="project" value="UniProtKB-KW"/>
</dbReference>
<dbReference type="InterPro" id="IPR029064">
    <property type="entry name" value="Ribosomal_eL30-like_sf"/>
</dbReference>
<dbReference type="SUPFAM" id="SSF55315">
    <property type="entry name" value="L30e-like"/>
    <property type="match status" value="1"/>
</dbReference>
<feature type="domain" description="RNA 2-O ribose methyltransferase substrate binding" evidence="4">
    <location>
        <begin position="37"/>
        <end position="117"/>
    </location>
</feature>
<dbReference type="InterPro" id="IPR029028">
    <property type="entry name" value="Alpha/beta_knot_MTases"/>
</dbReference>
<dbReference type="InterPro" id="IPR001537">
    <property type="entry name" value="SpoU_MeTrfase"/>
</dbReference>
<dbReference type="EMBL" id="CP113865">
    <property type="protein sequence ID" value="WAM32967.1"/>
    <property type="molecule type" value="Genomic_DNA"/>
</dbReference>
<evidence type="ECO:0000313" key="5">
    <source>
        <dbReference type="EMBL" id="WAM32967.1"/>
    </source>
</evidence>
<keyword evidence="2 5" id="KW-0489">Methyltransferase</keyword>
<protein>
    <submittedName>
        <fullName evidence="5">RNA methyltransferase</fullName>
    </submittedName>
</protein>
<organism evidence="5 6">
    <name type="scientific">Caldicellulosiruptor morganii</name>
    <dbReference type="NCBI Taxonomy" id="1387555"/>
    <lineage>
        <taxon>Bacteria</taxon>
        <taxon>Bacillati</taxon>
        <taxon>Bacillota</taxon>
        <taxon>Bacillota incertae sedis</taxon>
        <taxon>Caldicellulosiruptorales</taxon>
        <taxon>Caldicellulosiruptoraceae</taxon>
        <taxon>Caldicellulosiruptor</taxon>
    </lineage>
</organism>
<sequence length="271" mass="30737">MSENRRIEVITSKENENVKRLRKLHEKKHREELKAFLVEGVKVVSEAIEYNLEKINLLVFSQEAVKKYNEFFNRCVNLFNSGKIPRIVQVPERVFEHISTTTTPQGVLAECSFFDRQLDSLDGYKRVVVVDAVQDPGNLGTIIRCADAFGFDCIVTVDGTADVYNPKVVRSAMGSMFHLDIIREVKKEELLDAFKKKGFYLYVTTPYADLDISEFCVDDRFAVVIGNESKGADKLFLENATRKVKIPMIGKAESLNAAIAAAIVLYELRKK</sequence>
<evidence type="ECO:0000256" key="1">
    <source>
        <dbReference type="ARBA" id="ARBA00007228"/>
    </source>
</evidence>